<evidence type="ECO:0000256" key="2">
    <source>
        <dbReference type="ARBA" id="ARBA00049400"/>
    </source>
</evidence>
<accession>A0A6G1JSL5</accession>
<evidence type="ECO:0000313" key="4">
    <source>
        <dbReference type="EMBL" id="KAF2703211.1"/>
    </source>
</evidence>
<protein>
    <recommendedName>
        <fullName evidence="1">tRNA(Phe) (4-demethylwyosine(37)-C(7)) aminocarboxypropyltransferase</fullName>
        <ecNumber evidence="1">2.5.1.114</ecNumber>
    </recommendedName>
</protein>
<dbReference type="PANTHER" id="PTHR23245:SF25">
    <property type="entry name" value="TRNA WYBUTOSINE-SYNTHESIZING PROTEIN 2 HOMOLOG"/>
    <property type="match status" value="1"/>
</dbReference>
<proteinExistence type="predicted"/>
<comment type="catalytic activity">
    <reaction evidence="2">
        <text>4-demethylwyosine(37) in tRNA(Phe) + S-adenosyl-L-methionine = 4-demethyl-7-[(3S)-3-amino-3-carboxypropyl]wyosine(37) in tRNA(Phe) + S-methyl-5'-thioadenosine + H(+)</text>
        <dbReference type="Rhea" id="RHEA:36355"/>
        <dbReference type="Rhea" id="RHEA-COMP:10164"/>
        <dbReference type="Rhea" id="RHEA-COMP:10378"/>
        <dbReference type="ChEBI" id="CHEBI:15378"/>
        <dbReference type="ChEBI" id="CHEBI:17509"/>
        <dbReference type="ChEBI" id="CHEBI:59789"/>
        <dbReference type="ChEBI" id="CHEBI:64315"/>
        <dbReference type="ChEBI" id="CHEBI:73550"/>
        <dbReference type="EC" id="2.5.1.114"/>
    </reaction>
</comment>
<keyword evidence="5" id="KW-1185">Reference proteome</keyword>
<dbReference type="GO" id="GO:0031591">
    <property type="term" value="P:wybutosine biosynthetic process"/>
    <property type="evidence" value="ECO:0007669"/>
    <property type="project" value="TreeGrafter"/>
</dbReference>
<dbReference type="InterPro" id="IPR030382">
    <property type="entry name" value="MeTrfase_TRM5/TYW2"/>
</dbReference>
<dbReference type="SUPFAM" id="SSF53335">
    <property type="entry name" value="S-adenosyl-L-methionine-dependent methyltransferases"/>
    <property type="match status" value="1"/>
</dbReference>
<dbReference type="InterPro" id="IPR029063">
    <property type="entry name" value="SAM-dependent_MTases_sf"/>
</dbReference>
<dbReference type="AlphaFoldDB" id="A0A6G1JSL5"/>
<dbReference type="OrthoDB" id="2387925at2759"/>
<organism evidence="4 5">
    <name type="scientific">Pleomassaria siparia CBS 279.74</name>
    <dbReference type="NCBI Taxonomy" id="1314801"/>
    <lineage>
        <taxon>Eukaryota</taxon>
        <taxon>Fungi</taxon>
        <taxon>Dikarya</taxon>
        <taxon>Ascomycota</taxon>
        <taxon>Pezizomycotina</taxon>
        <taxon>Dothideomycetes</taxon>
        <taxon>Pleosporomycetidae</taxon>
        <taxon>Pleosporales</taxon>
        <taxon>Pleomassariaceae</taxon>
        <taxon>Pleomassaria</taxon>
    </lineage>
</organism>
<dbReference type="Gene3D" id="3.40.50.150">
    <property type="entry name" value="Vaccinia Virus protein VP39"/>
    <property type="match status" value="1"/>
</dbReference>
<dbReference type="PROSITE" id="PS51684">
    <property type="entry name" value="SAM_MT_TRM5_TYW2"/>
    <property type="match status" value="1"/>
</dbReference>
<evidence type="ECO:0000259" key="3">
    <source>
        <dbReference type="PROSITE" id="PS51684"/>
    </source>
</evidence>
<dbReference type="GO" id="GO:0102522">
    <property type="term" value="F:tRNA 4-demethylwyosine alpha-amino-alpha-carboxypropyltransferase activity"/>
    <property type="evidence" value="ECO:0007669"/>
    <property type="project" value="UniProtKB-EC"/>
</dbReference>
<dbReference type="PANTHER" id="PTHR23245">
    <property type="entry name" value="TRNA METHYLTRANSFERASE"/>
    <property type="match status" value="1"/>
</dbReference>
<name>A0A6G1JSL5_9PLEO</name>
<dbReference type="GO" id="GO:0030488">
    <property type="term" value="P:tRNA methylation"/>
    <property type="evidence" value="ECO:0007669"/>
    <property type="project" value="TreeGrafter"/>
</dbReference>
<feature type="domain" description="SAM-dependent methyltransferase TRM5/TYW2-type" evidence="3">
    <location>
        <begin position="201"/>
        <end position="544"/>
    </location>
</feature>
<gene>
    <name evidence="4" type="ORF">K504DRAFT_463608</name>
</gene>
<dbReference type="GO" id="GO:0008175">
    <property type="term" value="F:tRNA methyltransferase activity"/>
    <property type="evidence" value="ECO:0007669"/>
    <property type="project" value="TreeGrafter"/>
</dbReference>
<evidence type="ECO:0000313" key="5">
    <source>
        <dbReference type="Proteomes" id="UP000799428"/>
    </source>
</evidence>
<sequence length="553" mass="60760">MADPHIILLVSRVHVKIVKSALEIRDCLDRTVKITEEKVDSESGEESTRRPCMVIPTTISWSKYNNGLDWETSDVHPLDHPKKEEILNDLGLGPLGQEISLSTASPASRRINPTSIPRNPVIRALSEALAALPEPLLASLDLTVTCLVSSFPETYSVYKPLLLLPAHAFSAQPWAKLLAAHPSDSPVFAASWLHVAKSVGTTHVAMNAGIPPKTHSIVATTDGRSDDADKANILRSPVNLTPVYGSFGPAPTPQTLSCPTPEDFAAALWVTSVQNGIHQIWAPLYTMFSRGNIREKTRLLTHPSVLSAVSEGKGEGSTCTSTSKVGQGEQRFGTAIGQGSTAVDLYAGIGYFAFSYKRAGISKVLCWELNPWSIDGLVRGAKVNGWSSTIFTTLPDTPEECQNWASTTPDADFLIFQQSNEEAIRAISQLAWEGPSQHGRWIPPIRHVNCGFLPTSQRSWPTAVRVIDSRLGGWIHAHENVGVHDIETRKEEIVLEMQRVLDLWDADKGTCGRYRKWVRCEHVERVKTYAPGVVHVVFDIWVDGDRDAEHVIC</sequence>
<dbReference type="Proteomes" id="UP000799428">
    <property type="component" value="Unassembled WGS sequence"/>
</dbReference>
<reference evidence="4" key="1">
    <citation type="journal article" date="2020" name="Stud. Mycol.">
        <title>101 Dothideomycetes genomes: a test case for predicting lifestyles and emergence of pathogens.</title>
        <authorList>
            <person name="Haridas S."/>
            <person name="Albert R."/>
            <person name="Binder M."/>
            <person name="Bloem J."/>
            <person name="Labutti K."/>
            <person name="Salamov A."/>
            <person name="Andreopoulos B."/>
            <person name="Baker S."/>
            <person name="Barry K."/>
            <person name="Bills G."/>
            <person name="Bluhm B."/>
            <person name="Cannon C."/>
            <person name="Castanera R."/>
            <person name="Culley D."/>
            <person name="Daum C."/>
            <person name="Ezra D."/>
            <person name="Gonzalez J."/>
            <person name="Henrissat B."/>
            <person name="Kuo A."/>
            <person name="Liang C."/>
            <person name="Lipzen A."/>
            <person name="Lutzoni F."/>
            <person name="Magnuson J."/>
            <person name="Mondo S."/>
            <person name="Nolan M."/>
            <person name="Ohm R."/>
            <person name="Pangilinan J."/>
            <person name="Park H.-J."/>
            <person name="Ramirez L."/>
            <person name="Alfaro M."/>
            <person name="Sun H."/>
            <person name="Tritt A."/>
            <person name="Yoshinaga Y."/>
            <person name="Zwiers L.-H."/>
            <person name="Turgeon B."/>
            <person name="Goodwin S."/>
            <person name="Spatafora J."/>
            <person name="Crous P."/>
            <person name="Grigoriev I."/>
        </authorList>
    </citation>
    <scope>NUCLEOTIDE SEQUENCE</scope>
    <source>
        <strain evidence="4">CBS 279.74</strain>
    </source>
</reference>
<dbReference type="EC" id="2.5.1.114" evidence="1"/>
<dbReference type="EMBL" id="MU005788">
    <property type="protein sequence ID" value="KAF2703211.1"/>
    <property type="molecule type" value="Genomic_DNA"/>
</dbReference>
<dbReference type="GO" id="GO:0005737">
    <property type="term" value="C:cytoplasm"/>
    <property type="evidence" value="ECO:0007669"/>
    <property type="project" value="TreeGrafter"/>
</dbReference>
<evidence type="ECO:0000256" key="1">
    <source>
        <dbReference type="ARBA" id="ARBA00012265"/>
    </source>
</evidence>